<dbReference type="SUPFAM" id="SSF103473">
    <property type="entry name" value="MFS general substrate transporter"/>
    <property type="match status" value="1"/>
</dbReference>
<feature type="transmembrane region" description="Helical" evidence="6">
    <location>
        <begin position="92"/>
        <end position="112"/>
    </location>
</feature>
<evidence type="ECO:0000313" key="8">
    <source>
        <dbReference type="EMBL" id="RML43279.1"/>
    </source>
</evidence>
<evidence type="ECO:0000256" key="5">
    <source>
        <dbReference type="ARBA" id="ARBA00023136"/>
    </source>
</evidence>
<dbReference type="InterPro" id="IPR020846">
    <property type="entry name" value="MFS_dom"/>
</dbReference>
<dbReference type="PROSITE" id="PS50850">
    <property type="entry name" value="MFS"/>
    <property type="match status" value="1"/>
</dbReference>
<evidence type="ECO:0000256" key="1">
    <source>
        <dbReference type="ARBA" id="ARBA00004651"/>
    </source>
</evidence>
<dbReference type="InterPro" id="IPR050189">
    <property type="entry name" value="MFS_Efflux_Transporters"/>
</dbReference>
<feature type="transmembrane region" description="Helical" evidence="6">
    <location>
        <begin position="118"/>
        <end position="138"/>
    </location>
</feature>
<keyword evidence="5 6" id="KW-0472">Membrane</keyword>
<dbReference type="Pfam" id="PF07690">
    <property type="entry name" value="MFS_1"/>
    <property type="match status" value="1"/>
</dbReference>
<dbReference type="InterPro" id="IPR036259">
    <property type="entry name" value="MFS_trans_sf"/>
</dbReference>
<sequence length="150" mass="15164">MVLALWGIGMIVGNLIGGWLADRALVPAIFYIMIWNAVFLGAFSLFASSGVGTLAVLFLIGCGFALVPALQVRLMNVAGEAQTLAAALNHSAFNISNAVGASLGGLAIAGGLGWASTGWVGAGLAVLGIIFFAISIVVEKRPQSTSAATS</sequence>
<keyword evidence="4 6" id="KW-1133">Transmembrane helix</keyword>
<evidence type="ECO:0000256" key="3">
    <source>
        <dbReference type="ARBA" id="ARBA00022692"/>
    </source>
</evidence>
<comment type="caution">
    <text evidence="8">The sequence shown here is derived from an EMBL/GenBank/DDBJ whole genome shotgun (WGS) entry which is preliminary data.</text>
</comment>
<dbReference type="PANTHER" id="PTHR43124:SF3">
    <property type="entry name" value="CHLORAMPHENICOL EFFLUX PUMP RV0191"/>
    <property type="match status" value="1"/>
</dbReference>
<keyword evidence="3 6" id="KW-0812">Transmembrane</keyword>
<evidence type="ECO:0000256" key="4">
    <source>
        <dbReference type="ARBA" id="ARBA00022989"/>
    </source>
</evidence>
<comment type="subcellular location">
    <subcellularLocation>
        <location evidence="1">Cell membrane</location>
        <topology evidence="1">Multi-pass membrane protein</topology>
    </subcellularLocation>
</comment>
<dbReference type="PANTHER" id="PTHR43124">
    <property type="entry name" value="PURINE EFFLUX PUMP PBUE"/>
    <property type="match status" value="1"/>
</dbReference>
<gene>
    <name evidence="8" type="ORF">ALQ95_03315</name>
</gene>
<evidence type="ECO:0000256" key="2">
    <source>
        <dbReference type="ARBA" id="ARBA00022475"/>
    </source>
</evidence>
<dbReference type="Proteomes" id="UP000280292">
    <property type="component" value="Unassembled WGS sequence"/>
</dbReference>
<protein>
    <submittedName>
        <fullName evidence="8">Transport transmembrane protein</fullName>
    </submittedName>
</protein>
<dbReference type="AlphaFoldDB" id="A0A3M2VVQ1"/>
<evidence type="ECO:0000256" key="6">
    <source>
        <dbReference type="SAM" id="Phobius"/>
    </source>
</evidence>
<feature type="domain" description="Major facilitator superfamily (MFS) profile" evidence="7">
    <location>
        <begin position="1"/>
        <end position="150"/>
    </location>
</feature>
<feature type="transmembrane region" description="Helical" evidence="6">
    <location>
        <begin position="28"/>
        <end position="47"/>
    </location>
</feature>
<organism evidence="8 9">
    <name type="scientific">Pseudomonas syringae pv. ribicola</name>
    <dbReference type="NCBI Taxonomy" id="55398"/>
    <lineage>
        <taxon>Bacteria</taxon>
        <taxon>Pseudomonadati</taxon>
        <taxon>Pseudomonadota</taxon>
        <taxon>Gammaproteobacteria</taxon>
        <taxon>Pseudomonadales</taxon>
        <taxon>Pseudomonadaceae</taxon>
        <taxon>Pseudomonas</taxon>
    </lineage>
</organism>
<evidence type="ECO:0000313" key="9">
    <source>
        <dbReference type="Proteomes" id="UP000280292"/>
    </source>
</evidence>
<evidence type="ECO:0000259" key="7">
    <source>
        <dbReference type="PROSITE" id="PS50850"/>
    </source>
</evidence>
<dbReference type="GO" id="GO:0005886">
    <property type="term" value="C:plasma membrane"/>
    <property type="evidence" value="ECO:0007669"/>
    <property type="project" value="UniProtKB-SubCell"/>
</dbReference>
<keyword evidence="2" id="KW-1003">Cell membrane</keyword>
<feature type="transmembrane region" description="Helical" evidence="6">
    <location>
        <begin position="6"/>
        <end position="21"/>
    </location>
</feature>
<accession>A0A3M2VVQ1</accession>
<dbReference type="GO" id="GO:0022857">
    <property type="term" value="F:transmembrane transporter activity"/>
    <property type="evidence" value="ECO:0007669"/>
    <property type="project" value="InterPro"/>
</dbReference>
<dbReference type="Gene3D" id="1.20.1250.20">
    <property type="entry name" value="MFS general substrate transporter like domains"/>
    <property type="match status" value="1"/>
</dbReference>
<reference evidence="8 9" key="1">
    <citation type="submission" date="2018-08" db="EMBL/GenBank/DDBJ databases">
        <title>Recombination of ecologically and evolutionarily significant loci maintains genetic cohesion in the Pseudomonas syringae species complex.</title>
        <authorList>
            <person name="Dillon M."/>
            <person name="Thakur S."/>
            <person name="Almeida R.N.D."/>
            <person name="Weir B.S."/>
            <person name="Guttman D.S."/>
        </authorList>
    </citation>
    <scope>NUCLEOTIDE SEQUENCE [LARGE SCALE GENOMIC DNA]</scope>
    <source>
        <strain evidence="8 9">ICMP 3883</strain>
    </source>
</reference>
<proteinExistence type="predicted"/>
<dbReference type="InterPro" id="IPR011701">
    <property type="entry name" value="MFS"/>
</dbReference>
<feature type="transmembrane region" description="Helical" evidence="6">
    <location>
        <begin position="53"/>
        <end position="72"/>
    </location>
</feature>
<dbReference type="EMBL" id="RBNR01000184">
    <property type="protein sequence ID" value="RML43279.1"/>
    <property type="molecule type" value="Genomic_DNA"/>
</dbReference>
<name>A0A3M2VVQ1_PSESI</name>